<dbReference type="PANTHER" id="PTHR31719:SF88">
    <property type="entry name" value="OS07G0272700 PROTEIN"/>
    <property type="match status" value="1"/>
</dbReference>
<dbReference type="GO" id="GO:0005634">
    <property type="term" value="C:nucleus"/>
    <property type="evidence" value="ECO:0007669"/>
    <property type="project" value="UniProtKB-SubCell"/>
</dbReference>
<dbReference type="AlphaFoldDB" id="A0AAD8U1W7"/>
<name>A0AAD8U1W7_LOLMU</name>
<feature type="domain" description="NAC" evidence="7">
    <location>
        <begin position="12"/>
        <end position="162"/>
    </location>
</feature>
<dbReference type="SUPFAM" id="SSF101941">
    <property type="entry name" value="NAC domain"/>
    <property type="match status" value="1"/>
</dbReference>
<reference evidence="8" key="1">
    <citation type="submission" date="2023-07" db="EMBL/GenBank/DDBJ databases">
        <title>A chromosome-level genome assembly of Lolium multiflorum.</title>
        <authorList>
            <person name="Chen Y."/>
            <person name="Copetti D."/>
            <person name="Kolliker R."/>
            <person name="Studer B."/>
        </authorList>
    </citation>
    <scope>NUCLEOTIDE SEQUENCE</scope>
    <source>
        <strain evidence="8">02402/16</strain>
        <tissue evidence="8">Leaf</tissue>
    </source>
</reference>
<evidence type="ECO:0000256" key="4">
    <source>
        <dbReference type="ARBA" id="ARBA00023163"/>
    </source>
</evidence>
<evidence type="ECO:0000259" key="7">
    <source>
        <dbReference type="PROSITE" id="PS51005"/>
    </source>
</evidence>
<evidence type="ECO:0000256" key="1">
    <source>
        <dbReference type="ARBA" id="ARBA00004123"/>
    </source>
</evidence>
<gene>
    <name evidence="8" type="ORF">QYE76_014088</name>
</gene>
<dbReference type="GO" id="GO:0006355">
    <property type="term" value="P:regulation of DNA-templated transcription"/>
    <property type="evidence" value="ECO:0007669"/>
    <property type="project" value="InterPro"/>
</dbReference>
<dbReference type="Proteomes" id="UP001231189">
    <property type="component" value="Unassembled WGS sequence"/>
</dbReference>
<dbReference type="GO" id="GO:0003677">
    <property type="term" value="F:DNA binding"/>
    <property type="evidence" value="ECO:0007669"/>
    <property type="project" value="UniProtKB-KW"/>
</dbReference>
<feature type="region of interest" description="Disordered" evidence="6">
    <location>
        <begin position="510"/>
        <end position="538"/>
    </location>
</feature>
<dbReference type="PROSITE" id="PS51005">
    <property type="entry name" value="NAC"/>
    <property type="match status" value="1"/>
</dbReference>
<dbReference type="InterPro" id="IPR036093">
    <property type="entry name" value="NAC_dom_sf"/>
</dbReference>
<evidence type="ECO:0000313" key="9">
    <source>
        <dbReference type="Proteomes" id="UP001231189"/>
    </source>
</evidence>
<evidence type="ECO:0000256" key="3">
    <source>
        <dbReference type="ARBA" id="ARBA00023125"/>
    </source>
</evidence>
<sequence>MEASKFGFGLDTPPAFKFDPTDADIVAHYLLPRALGIPNPHEHAIIKDFDPGKAPPWEILRRAAHENHAVHAFFFCPATDASKNGGRKSRTVPNAGVWQGQKGTEETITLLAPGGGAEVDIRYKRYNLTFIHHGRPSGYVMHEYEILSPPFPGTVLTRLKLKAKKNAHGPPVANAQAQPVVPPQLPHTHQTGPSYDYQYHAAAGFAAAQDGALYDSNGYDYAPPLEYDLPVCEYDNNYYYNAAEMMDTNGEGFTGAQADAFYGGGTVETAGDYYYDPSNYIPQCGGAGEYDNNCHNAAEMMSNGERFTGAQADAFCGGGIAETAGEYYDPSSNYVPECAGECGDYYDEYQQCGSNQYQAEDAAGMCTGGGGFIGEQQAAAHYGNNDKGCVAHSTDDIALYNNYDPSNYVPECGGEHSYCNGEYEQRQYQQDPSNCQCQAGDAAVMCAEGVVASEQQTGAICGNSDSGIIAGTETTRHSTISLCGDDEEYKCDDNNFYNILFDTGHEDDFNSDHNDAGDPVNVLDSNRAPQKRARPNGY</sequence>
<evidence type="ECO:0000256" key="6">
    <source>
        <dbReference type="SAM" id="MobiDB-lite"/>
    </source>
</evidence>
<dbReference type="Pfam" id="PF02365">
    <property type="entry name" value="NAM"/>
    <property type="match status" value="1"/>
</dbReference>
<protein>
    <recommendedName>
        <fullName evidence="7">NAC domain-containing protein</fullName>
    </recommendedName>
</protein>
<evidence type="ECO:0000256" key="5">
    <source>
        <dbReference type="ARBA" id="ARBA00023242"/>
    </source>
</evidence>
<keyword evidence="9" id="KW-1185">Reference proteome</keyword>
<comment type="caution">
    <text evidence="8">The sequence shown here is derived from an EMBL/GenBank/DDBJ whole genome shotgun (WGS) entry which is preliminary data.</text>
</comment>
<keyword evidence="2" id="KW-0805">Transcription regulation</keyword>
<dbReference type="InterPro" id="IPR003441">
    <property type="entry name" value="NAC-dom"/>
</dbReference>
<evidence type="ECO:0000256" key="2">
    <source>
        <dbReference type="ARBA" id="ARBA00023015"/>
    </source>
</evidence>
<keyword evidence="3" id="KW-0238">DNA-binding</keyword>
<dbReference type="PANTHER" id="PTHR31719">
    <property type="entry name" value="NAC TRANSCRIPTION FACTOR 56"/>
    <property type="match status" value="1"/>
</dbReference>
<evidence type="ECO:0000313" key="8">
    <source>
        <dbReference type="EMBL" id="KAK1697391.1"/>
    </source>
</evidence>
<proteinExistence type="predicted"/>
<dbReference type="Gene3D" id="2.170.150.80">
    <property type="entry name" value="NAC domain"/>
    <property type="match status" value="1"/>
</dbReference>
<dbReference type="EMBL" id="JAUUTY010000001">
    <property type="protein sequence ID" value="KAK1697391.1"/>
    <property type="molecule type" value="Genomic_DNA"/>
</dbReference>
<keyword evidence="5" id="KW-0539">Nucleus</keyword>
<comment type="subcellular location">
    <subcellularLocation>
        <location evidence="1">Nucleus</location>
    </subcellularLocation>
</comment>
<feature type="compositionally biased region" description="Basic residues" evidence="6">
    <location>
        <begin position="529"/>
        <end position="538"/>
    </location>
</feature>
<organism evidence="8 9">
    <name type="scientific">Lolium multiflorum</name>
    <name type="common">Italian ryegrass</name>
    <name type="synonym">Lolium perenne subsp. multiflorum</name>
    <dbReference type="NCBI Taxonomy" id="4521"/>
    <lineage>
        <taxon>Eukaryota</taxon>
        <taxon>Viridiplantae</taxon>
        <taxon>Streptophyta</taxon>
        <taxon>Embryophyta</taxon>
        <taxon>Tracheophyta</taxon>
        <taxon>Spermatophyta</taxon>
        <taxon>Magnoliopsida</taxon>
        <taxon>Liliopsida</taxon>
        <taxon>Poales</taxon>
        <taxon>Poaceae</taxon>
        <taxon>BOP clade</taxon>
        <taxon>Pooideae</taxon>
        <taxon>Poodae</taxon>
        <taxon>Poeae</taxon>
        <taxon>Poeae Chloroplast Group 2 (Poeae type)</taxon>
        <taxon>Loliodinae</taxon>
        <taxon>Loliinae</taxon>
        <taxon>Lolium</taxon>
    </lineage>
</organism>
<accession>A0AAD8U1W7</accession>
<keyword evidence="4" id="KW-0804">Transcription</keyword>